<name>A0ABW8NJ35_9GAMM</name>
<feature type="domain" description="Nitroreductase" evidence="1">
    <location>
        <begin position="108"/>
        <end position="232"/>
    </location>
</feature>
<keyword evidence="3" id="KW-1185">Reference proteome</keyword>
<dbReference type="RefSeq" id="WP_416206088.1">
    <property type="nucleotide sequence ID" value="NZ_JBBKTX010000012.1"/>
</dbReference>
<sequence length="560" mass="61940">MLIREYHQRTRHLPDAYAAGPESIDWDAQPDPFRRYDGARLTSLPLAASELILDPSSRRWEQLWQPQPQPAASPPVVIPDLAQLGLLLELSLALSAWKQFGSAKWSLRVNPSSGNLHPTECYLVACSIAGLEDGVYHYRPDQHALELRCPLDAVTGSATPLLYLGLSSVHWREAWKYGERGYRYCQLDVGHALAAVSFAASTLGWASCQIRPVALPDSSLASLLGLDRPQDLQQADGSVAEAEHPDCLLNLLASDQTDTASMAASHRWLEKIQEHVQQGAWSGHANVLDKRHFYQWPVIDAVARAASTTAASQMLELPMPPASASWPVPICASGQRAAEPAARLIRQRRSAQAFDPAGGMALADFYTLLDHCLPRSDYSPWNTLPLVAGVQLMLFVHKVEGLPSGLYCLQRDSNVPLPDMRGQLRAEFQWQEVDSAPSHLSFHCLLAAGTRRTAMRLSCQQAIAGESAFSLAMMADCKKLEIEPWSYRHLYWQAGAIGQVLYLEAEAAGLRGTGIGCYYDDMVHNLFGLQNDQWQVLYHFTVGLPVIDHRITSWAAYSKT</sequence>
<dbReference type="NCBIfam" id="TIGR03605">
    <property type="entry name" value="antibiot_sagB"/>
    <property type="match status" value="1"/>
</dbReference>
<feature type="domain" description="Nitroreductase" evidence="1">
    <location>
        <begin position="459"/>
        <end position="543"/>
    </location>
</feature>
<comment type="caution">
    <text evidence="2">The sequence shown here is derived from an EMBL/GenBank/DDBJ whole genome shotgun (WGS) entry which is preliminary data.</text>
</comment>
<dbReference type="PANTHER" id="PTHR42741">
    <property type="entry name" value="NITROREDUCTASE FAMILY PROTEIN"/>
    <property type="match status" value="1"/>
</dbReference>
<evidence type="ECO:0000313" key="3">
    <source>
        <dbReference type="Proteomes" id="UP001620597"/>
    </source>
</evidence>
<dbReference type="Pfam" id="PF00881">
    <property type="entry name" value="Nitroreductase"/>
    <property type="match status" value="2"/>
</dbReference>
<dbReference type="InterPro" id="IPR020051">
    <property type="entry name" value="SagB-type_dehydrogenase"/>
</dbReference>
<dbReference type="SUPFAM" id="SSF55469">
    <property type="entry name" value="FMN-dependent nitroreductase-like"/>
    <property type="match status" value="2"/>
</dbReference>
<dbReference type="Proteomes" id="UP001620597">
    <property type="component" value="Unassembled WGS sequence"/>
</dbReference>
<organism evidence="2 3">
    <name type="scientific">Oceanobacter antarcticus</name>
    <dbReference type="NCBI Taxonomy" id="3133425"/>
    <lineage>
        <taxon>Bacteria</taxon>
        <taxon>Pseudomonadati</taxon>
        <taxon>Pseudomonadota</taxon>
        <taxon>Gammaproteobacteria</taxon>
        <taxon>Oceanospirillales</taxon>
        <taxon>Oceanospirillaceae</taxon>
        <taxon>Oceanobacter</taxon>
    </lineage>
</organism>
<protein>
    <submittedName>
        <fullName evidence="2">SagB/ThcOx family dehydrogenase</fullName>
    </submittedName>
</protein>
<dbReference type="Gene3D" id="3.40.109.10">
    <property type="entry name" value="NADH Oxidase"/>
    <property type="match status" value="2"/>
</dbReference>
<dbReference type="PANTHER" id="PTHR42741:SF3">
    <property type="entry name" value="NITROREDUCTASE FAMILY PROTEIN"/>
    <property type="match status" value="1"/>
</dbReference>
<evidence type="ECO:0000259" key="1">
    <source>
        <dbReference type="Pfam" id="PF00881"/>
    </source>
</evidence>
<gene>
    <name evidence="2" type="ORF">WG929_11205</name>
</gene>
<dbReference type="InterPro" id="IPR029479">
    <property type="entry name" value="Nitroreductase"/>
</dbReference>
<proteinExistence type="predicted"/>
<evidence type="ECO:0000313" key="2">
    <source>
        <dbReference type="EMBL" id="MFK4752978.1"/>
    </source>
</evidence>
<dbReference type="CDD" id="cd02142">
    <property type="entry name" value="McbC_SagB-like_oxidoreductase"/>
    <property type="match status" value="2"/>
</dbReference>
<reference evidence="2 3" key="1">
    <citation type="submission" date="2024-03" db="EMBL/GenBank/DDBJ databases">
        <title>High-quality draft genome sequence of Oceanobacter sp. wDCs-4.</title>
        <authorList>
            <person name="Dong C."/>
        </authorList>
    </citation>
    <scope>NUCLEOTIDE SEQUENCE [LARGE SCALE GENOMIC DNA]</scope>
    <source>
        <strain evidence="3">wDCs-4</strain>
    </source>
</reference>
<dbReference type="EMBL" id="JBBKTX010000012">
    <property type="protein sequence ID" value="MFK4752978.1"/>
    <property type="molecule type" value="Genomic_DNA"/>
</dbReference>
<accession>A0ABW8NJ35</accession>
<dbReference type="InterPro" id="IPR000415">
    <property type="entry name" value="Nitroreductase-like"/>
</dbReference>